<comment type="caution">
    <text evidence="2">The sequence shown here is derived from an EMBL/GenBank/DDBJ whole genome shotgun (WGS) entry which is preliminary data.</text>
</comment>
<dbReference type="RefSeq" id="WP_377770237.1">
    <property type="nucleotide sequence ID" value="NZ_JBHUHO010000013.1"/>
</dbReference>
<dbReference type="Proteomes" id="UP001597362">
    <property type="component" value="Unassembled WGS sequence"/>
</dbReference>
<name>A0ABW4YI85_9BACL</name>
<sequence>MAIQINVQETPNPNAVKINTSESIFTGSASISLKKGATTDHPLAQALLNIEGVDNIFGINNFVTITKEANADWDQILPAVEAAFEAV</sequence>
<dbReference type="Gene3D" id="3.30.1370.70">
    <property type="entry name" value="Scaffold protein Nfu/NifU, N-terminal domain"/>
    <property type="match status" value="1"/>
</dbReference>
<organism evidence="2 3">
    <name type="scientific">Paenibacillus yanchengensis</name>
    <dbReference type="NCBI Taxonomy" id="2035833"/>
    <lineage>
        <taxon>Bacteria</taxon>
        <taxon>Bacillati</taxon>
        <taxon>Bacillota</taxon>
        <taxon>Bacilli</taxon>
        <taxon>Bacillales</taxon>
        <taxon>Paenibacillaceae</taxon>
        <taxon>Paenibacillus</taxon>
    </lineage>
</organism>
<dbReference type="InterPro" id="IPR036498">
    <property type="entry name" value="Nfu/NifU_N_sf"/>
</dbReference>
<dbReference type="EMBL" id="JBHUHO010000013">
    <property type="protein sequence ID" value="MFD2115214.1"/>
    <property type="molecule type" value="Genomic_DNA"/>
</dbReference>
<evidence type="ECO:0000313" key="3">
    <source>
        <dbReference type="Proteomes" id="UP001597362"/>
    </source>
</evidence>
<protein>
    <submittedName>
        <fullName evidence="2">NifU N-terminal domain-containing protein</fullName>
    </submittedName>
</protein>
<reference evidence="3" key="1">
    <citation type="journal article" date="2019" name="Int. J. Syst. Evol. Microbiol.">
        <title>The Global Catalogue of Microorganisms (GCM) 10K type strain sequencing project: providing services to taxonomists for standard genome sequencing and annotation.</title>
        <authorList>
            <consortium name="The Broad Institute Genomics Platform"/>
            <consortium name="The Broad Institute Genome Sequencing Center for Infectious Disease"/>
            <person name="Wu L."/>
            <person name="Ma J."/>
        </authorList>
    </citation>
    <scope>NUCLEOTIDE SEQUENCE [LARGE SCALE GENOMIC DNA]</scope>
    <source>
        <strain evidence="3">GH52</strain>
    </source>
</reference>
<dbReference type="Pfam" id="PF08712">
    <property type="entry name" value="Nfu_N"/>
    <property type="match status" value="1"/>
</dbReference>
<dbReference type="InterPro" id="IPR014824">
    <property type="entry name" value="Nfu/NifU_N"/>
</dbReference>
<dbReference type="SMART" id="SM00932">
    <property type="entry name" value="Nfu_N"/>
    <property type="match status" value="1"/>
</dbReference>
<accession>A0ABW4YI85</accession>
<gene>
    <name evidence="2" type="ORF">ACFSJH_05620</name>
</gene>
<feature type="domain" description="Scaffold protein Nfu/NifU N-terminal" evidence="1">
    <location>
        <begin position="5"/>
        <end position="85"/>
    </location>
</feature>
<keyword evidence="3" id="KW-1185">Reference proteome</keyword>
<dbReference type="SUPFAM" id="SSF110836">
    <property type="entry name" value="Hypothetical protein SAV1430"/>
    <property type="match status" value="1"/>
</dbReference>
<evidence type="ECO:0000313" key="2">
    <source>
        <dbReference type="EMBL" id="MFD2115214.1"/>
    </source>
</evidence>
<evidence type="ECO:0000259" key="1">
    <source>
        <dbReference type="SMART" id="SM00932"/>
    </source>
</evidence>
<proteinExistence type="predicted"/>